<dbReference type="PROSITE" id="PS00101">
    <property type="entry name" value="HEXAPEP_TRANSFERASES"/>
    <property type="match status" value="1"/>
</dbReference>
<dbReference type="PANTHER" id="PTHR43300:SF10">
    <property type="entry name" value="2,3,4,5-TETRAHYDROPYRIDINE-2,6-DICARBOXYLATE N-ACETYLTRANSFERASE"/>
    <property type="match status" value="1"/>
</dbReference>
<keyword evidence="4" id="KW-0457">Lysine biosynthesis</keyword>
<name>A0A2H1EE53_9ARCH</name>
<accession>A0A2H1EE53</accession>
<protein>
    <submittedName>
        <fullName evidence="6">Transferase hexapeptide repeat containing protein</fullName>
    </submittedName>
</protein>
<dbReference type="Pfam" id="PF25087">
    <property type="entry name" value="GMPPB_C"/>
    <property type="match status" value="1"/>
</dbReference>
<evidence type="ECO:0000313" key="7">
    <source>
        <dbReference type="Proteomes" id="UP000232412"/>
    </source>
</evidence>
<keyword evidence="2 6" id="KW-0808">Transferase</keyword>
<dbReference type="PANTHER" id="PTHR43300">
    <property type="entry name" value="ACETYLTRANSFERASE"/>
    <property type="match status" value="1"/>
</dbReference>
<evidence type="ECO:0000256" key="2">
    <source>
        <dbReference type="ARBA" id="ARBA00022679"/>
    </source>
</evidence>
<feature type="domain" description="Mannose-1-phosphate guanyltransferase C-terminal" evidence="5">
    <location>
        <begin position="9"/>
        <end position="77"/>
    </location>
</feature>
<evidence type="ECO:0000256" key="4">
    <source>
        <dbReference type="ARBA" id="ARBA00023154"/>
    </source>
</evidence>
<dbReference type="InterPro" id="IPR050179">
    <property type="entry name" value="Trans_hexapeptide_repeat"/>
</dbReference>
<dbReference type="InterPro" id="IPR018357">
    <property type="entry name" value="Hexapep_transf_CS"/>
</dbReference>
<dbReference type="OrthoDB" id="1475at2157"/>
<dbReference type="Proteomes" id="UP000232412">
    <property type="component" value="Unassembled WGS sequence"/>
</dbReference>
<dbReference type="InterPro" id="IPR001451">
    <property type="entry name" value="Hexapep"/>
</dbReference>
<dbReference type="InterPro" id="IPR011004">
    <property type="entry name" value="Trimer_LpxA-like_sf"/>
</dbReference>
<dbReference type="EMBL" id="FRFC01000001">
    <property type="protein sequence ID" value="SHO42676.1"/>
    <property type="molecule type" value="Genomic_DNA"/>
</dbReference>
<sequence length="277" mass="30202">MIRKTNSDSILGTNCRVSENVIFGTNVKIGNNCEIGRNTILESVLIGDNCRIGDNVILRSVSIGDNCRVEDNSLIGYGTITGHYKAQESQKDKEHVKIDEYKITLGKNVLIRTGVTIYFEATIGNNCWINHNAIVREKARIDDDTSIGSNTIIENNVLIGKRCVIHNHTQVCDGTIIESYVFVGPNVTFTNNSPIGHLRDVPDTIQLTNLRLGCAIGAGATICPGIEIGQEAIVAAGAVVTKDVLPRTIVVGNPARKIKDVDAQSFIKKEIREQYGI</sequence>
<keyword evidence="3" id="KW-0220">Diaminopimelate biosynthesis</keyword>
<evidence type="ECO:0000256" key="1">
    <source>
        <dbReference type="ARBA" id="ARBA00022605"/>
    </source>
</evidence>
<organism evidence="6 7">
    <name type="scientific">Nitrosotalea sinensis</name>
    <dbReference type="NCBI Taxonomy" id="1499975"/>
    <lineage>
        <taxon>Archaea</taxon>
        <taxon>Nitrososphaerota</taxon>
        <taxon>Nitrososphaeria</taxon>
        <taxon>Nitrosotaleales</taxon>
        <taxon>Nitrosotaleaceae</taxon>
        <taxon>Nitrosotalea</taxon>
    </lineage>
</organism>
<gene>
    <name evidence="6" type="ORF">NSIN_10128</name>
</gene>
<dbReference type="Pfam" id="PF14602">
    <property type="entry name" value="Hexapep_2"/>
    <property type="match status" value="1"/>
</dbReference>
<dbReference type="SUPFAM" id="SSF51161">
    <property type="entry name" value="Trimeric LpxA-like enzymes"/>
    <property type="match status" value="1"/>
</dbReference>
<keyword evidence="7" id="KW-1185">Reference proteome</keyword>
<evidence type="ECO:0000259" key="5">
    <source>
        <dbReference type="Pfam" id="PF25087"/>
    </source>
</evidence>
<dbReference type="Pfam" id="PF00132">
    <property type="entry name" value="Hexapep"/>
    <property type="match status" value="2"/>
</dbReference>
<keyword evidence="1" id="KW-0028">Amino-acid biosynthesis</keyword>
<dbReference type="Gene3D" id="2.160.10.10">
    <property type="entry name" value="Hexapeptide repeat proteins"/>
    <property type="match status" value="3"/>
</dbReference>
<proteinExistence type="predicted"/>
<dbReference type="GO" id="GO:0016740">
    <property type="term" value="F:transferase activity"/>
    <property type="evidence" value="ECO:0007669"/>
    <property type="project" value="UniProtKB-KW"/>
</dbReference>
<reference evidence="7" key="1">
    <citation type="submission" date="2016-12" db="EMBL/GenBank/DDBJ databases">
        <authorList>
            <person name="Herbold C."/>
        </authorList>
    </citation>
    <scope>NUCLEOTIDE SEQUENCE [LARGE SCALE GENOMIC DNA]</scope>
</reference>
<evidence type="ECO:0000256" key="3">
    <source>
        <dbReference type="ARBA" id="ARBA00022915"/>
    </source>
</evidence>
<dbReference type="AlphaFoldDB" id="A0A2H1EE53"/>
<evidence type="ECO:0000313" key="6">
    <source>
        <dbReference type="EMBL" id="SHO42676.1"/>
    </source>
</evidence>
<dbReference type="InterPro" id="IPR056729">
    <property type="entry name" value="GMPPB_C"/>
</dbReference>
<dbReference type="CDD" id="cd03358">
    <property type="entry name" value="LbH_WxcM_N_like"/>
    <property type="match status" value="1"/>
</dbReference>